<keyword evidence="7" id="KW-0597">Phosphoprotein</keyword>
<dbReference type="GO" id="GO:0005524">
    <property type="term" value="F:ATP binding"/>
    <property type="evidence" value="ECO:0007669"/>
    <property type="project" value="UniProtKB-UniRule"/>
</dbReference>
<dbReference type="EMBL" id="HG740105">
    <property type="protein sequence ID" value="CDP20234.1"/>
    <property type="molecule type" value="Genomic_DNA"/>
</dbReference>
<keyword evidence="9" id="KW-0808">Transferase</keyword>
<dbReference type="InParanoid" id="A0A068VI53"/>
<dbReference type="GO" id="GO:0005886">
    <property type="term" value="C:plasma membrane"/>
    <property type="evidence" value="ECO:0007669"/>
    <property type="project" value="UniProtKB-SubCell"/>
</dbReference>
<keyword evidence="12" id="KW-0677">Repeat</keyword>
<dbReference type="Gene3D" id="1.10.510.10">
    <property type="entry name" value="Transferase(Phosphotransferase) domain 1"/>
    <property type="match status" value="1"/>
</dbReference>
<keyword evidence="19" id="KW-0325">Glycoprotein</keyword>
<keyword evidence="18" id="KW-0675">Receptor</keyword>
<evidence type="ECO:0000256" key="21">
    <source>
        <dbReference type="ARBA" id="ARBA00048679"/>
    </source>
</evidence>
<evidence type="ECO:0000256" key="12">
    <source>
        <dbReference type="ARBA" id="ARBA00022737"/>
    </source>
</evidence>
<keyword evidence="27" id="KW-1185">Reference proteome</keyword>
<dbReference type="Gene3D" id="3.30.200.20">
    <property type="entry name" value="Phosphorylase Kinase, domain 1"/>
    <property type="match status" value="1"/>
</dbReference>
<dbReference type="PROSITE" id="PS51450">
    <property type="entry name" value="LRR"/>
    <property type="match status" value="1"/>
</dbReference>
<feature type="chain" id="PRO_5001655968" description="non-specific serine/threonine protein kinase" evidence="24">
    <location>
        <begin position="30"/>
        <end position="1407"/>
    </location>
</feature>
<dbReference type="InterPro" id="IPR000719">
    <property type="entry name" value="Prot_kinase_dom"/>
</dbReference>
<dbReference type="SUPFAM" id="SSF52075">
    <property type="entry name" value="Outer arm dynein light chain 1"/>
    <property type="match status" value="1"/>
</dbReference>
<dbReference type="PANTHER" id="PTHR27000">
    <property type="entry name" value="LEUCINE-RICH REPEAT RECEPTOR-LIKE PROTEIN KINASE FAMILY PROTEIN-RELATED"/>
    <property type="match status" value="1"/>
</dbReference>
<dbReference type="Gramene" id="CDP20234">
    <property type="protein sequence ID" value="CDP20234"/>
    <property type="gene ID" value="GSCOC_T00012450001"/>
</dbReference>
<dbReference type="InterPro" id="IPR017441">
    <property type="entry name" value="Protein_kinase_ATP_BS"/>
</dbReference>
<dbReference type="GO" id="GO:0004674">
    <property type="term" value="F:protein serine/threonine kinase activity"/>
    <property type="evidence" value="ECO:0007669"/>
    <property type="project" value="UniProtKB-KW"/>
</dbReference>
<dbReference type="InterPro" id="IPR032675">
    <property type="entry name" value="LRR_dom_sf"/>
</dbReference>
<dbReference type="InterPro" id="IPR001245">
    <property type="entry name" value="Ser-Thr/Tyr_kinase_cat_dom"/>
</dbReference>
<organism evidence="26 27">
    <name type="scientific">Coffea canephora</name>
    <name type="common">Robusta coffee</name>
    <dbReference type="NCBI Taxonomy" id="49390"/>
    <lineage>
        <taxon>Eukaryota</taxon>
        <taxon>Viridiplantae</taxon>
        <taxon>Streptophyta</taxon>
        <taxon>Embryophyta</taxon>
        <taxon>Tracheophyta</taxon>
        <taxon>Spermatophyta</taxon>
        <taxon>Magnoliopsida</taxon>
        <taxon>eudicotyledons</taxon>
        <taxon>Gunneridae</taxon>
        <taxon>Pentapetalae</taxon>
        <taxon>asterids</taxon>
        <taxon>lamiids</taxon>
        <taxon>Gentianales</taxon>
        <taxon>Rubiaceae</taxon>
        <taxon>Ixoroideae</taxon>
        <taxon>Gardenieae complex</taxon>
        <taxon>Bertiereae - Coffeeae clade</taxon>
        <taxon>Coffeeae</taxon>
        <taxon>Coffea</taxon>
    </lineage>
</organism>
<comment type="similarity">
    <text evidence="3">Belongs to the protein kinase superfamily. Ser/Thr protein kinase family.</text>
</comment>
<dbReference type="PROSITE" id="PS00107">
    <property type="entry name" value="PROTEIN_KINASE_ATP"/>
    <property type="match status" value="1"/>
</dbReference>
<dbReference type="OMA" id="FISEDWC"/>
<keyword evidence="15 22" id="KW-0067">ATP-binding</keyword>
<evidence type="ECO:0000256" key="13">
    <source>
        <dbReference type="ARBA" id="ARBA00022741"/>
    </source>
</evidence>
<dbReference type="InterPro" id="IPR003591">
    <property type="entry name" value="Leu-rich_rpt_typical-subtyp"/>
</dbReference>
<evidence type="ECO:0000256" key="1">
    <source>
        <dbReference type="ARBA" id="ARBA00004162"/>
    </source>
</evidence>
<evidence type="ECO:0000256" key="5">
    <source>
        <dbReference type="ARBA" id="ARBA00022475"/>
    </source>
</evidence>
<evidence type="ECO:0000256" key="22">
    <source>
        <dbReference type="PROSITE-ProRule" id="PRU10141"/>
    </source>
</evidence>
<evidence type="ECO:0000256" key="18">
    <source>
        <dbReference type="ARBA" id="ARBA00023170"/>
    </source>
</evidence>
<comment type="catalytic activity">
    <reaction evidence="20">
        <text>L-threonyl-[protein] + ATP = O-phospho-L-threonyl-[protein] + ADP + H(+)</text>
        <dbReference type="Rhea" id="RHEA:46608"/>
        <dbReference type="Rhea" id="RHEA-COMP:11060"/>
        <dbReference type="Rhea" id="RHEA-COMP:11605"/>
        <dbReference type="ChEBI" id="CHEBI:15378"/>
        <dbReference type="ChEBI" id="CHEBI:30013"/>
        <dbReference type="ChEBI" id="CHEBI:30616"/>
        <dbReference type="ChEBI" id="CHEBI:61977"/>
        <dbReference type="ChEBI" id="CHEBI:456216"/>
        <dbReference type="EC" id="2.7.11.1"/>
    </reaction>
</comment>
<feature type="transmembrane region" description="Helical" evidence="23">
    <location>
        <begin position="656"/>
        <end position="680"/>
    </location>
</feature>
<dbReference type="FunCoup" id="A0A068VI53">
    <property type="interactions" value="748"/>
</dbReference>
<dbReference type="STRING" id="49390.A0A068VI53"/>
<dbReference type="InterPro" id="IPR008271">
    <property type="entry name" value="Ser/Thr_kinase_AS"/>
</dbReference>
<keyword evidence="17 23" id="KW-0472">Membrane</keyword>
<keyword evidence="13 22" id="KW-0547">Nucleotide-binding</keyword>
<dbReference type="SUPFAM" id="SSF56112">
    <property type="entry name" value="Protein kinase-like (PK-like)"/>
    <property type="match status" value="1"/>
</dbReference>
<dbReference type="FunFam" id="3.30.200.20:FF:000432">
    <property type="entry name" value="LRR receptor-like serine/threonine-protein kinase EFR"/>
    <property type="match status" value="1"/>
</dbReference>
<dbReference type="PROSITE" id="PS00108">
    <property type="entry name" value="PROTEIN_KINASE_ST"/>
    <property type="match status" value="1"/>
</dbReference>
<evidence type="ECO:0000256" key="24">
    <source>
        <dbReference type="SAM" id="SignalP"/>
    </source>
</evidence>
<dbReference type="FunFam" id="3.80.10.10:FF:000288">
    <property type="entry name" value="LRR receptor-like serine/threonine-protein kinase EFR"/>
    <property type="match status" value="1"/>
</dbReference>
<feature type="binding site" evidence="22">
    <location>
        <position position="747"/>
    </location>
    <ligand>
        <name>ATP</name>
        <dbReference type="ChEBI" id="CHEBI:30616"/>
    </ligand>
</feature>
<evidence type="ECO:0000313" key="26">
    <source>
        <dbReference type="EMBL" id="CDP20234.1"/>
    </source>
</evidence>
<evidence type="ECO:0000256" key="14">
    <source>
        <dbReference type="ARBA" id="ARBA00022777"/>
    </source>
</evidence>
<evidence type="ECO:0000256" key="19">
    <source>
        <dbReference type="ARBA" id="ARBA00023180"/>
    </source>
</evidence>
<reference evidence="27" key="1">
    <citation type="journal article" date="2014" name="Science">
        <title>The coffee genome provides insight into the convergent evolution of caffeine biosynthesis.</title>
        <authorList>
            <person name="Denoeud F."/>
            <person name="Carretero-Paulet L."/>
            <person name="Dereeper A."/>
            <person name="Droc G."/>
            <person name="Guyot R."/>
            <person name="Pietrella M."/>
            <person name="Zheng C."/>
            <person name="Alberti A."/>
            <person name="Anthony F."/>
            <person name="Aprea G."/>
            <person name="Aury J.M."/>
            <person name="Bento P."/>
            <person name="Bernard M."/>
            <person name="Bocs S."/>
            <person name="Campa C."/>
            <person name="Cenci A."/>
            <person name="Combes M.C."/>
            <person name="Crouzillat D."/>
            <person name="Da Silva C."/>
            <person name="Daddiego L."/>
            <person name="De Bellis F."/>
            <person name="Dussert S."/>
            <person name="Garsmeur O."/>
            <person name="Gayraud T."/>
            <person name="Guignon V."/>
            <person name="Jahn K."/>
            <person name="Jamilloux V."/>
            <person name="Joet T."/>
            <person name="Labadie K."/>
            <person name="Lan T."/>
            <person name="Leclercq J."/>
            <person name="Lepelley M."/>
            <person name="Leroy T."/>
            <person name="Li L.T."/>
            <person name="Librado P."/>
            <person name="Lopez L."/>
            <person name="Munoz A."/>
            <person name="Noel B."/>
            <person name="Pallavicini A."/>
            <person name="Perrotta G."/>
            <person name="Poncet V."/>
            <person name="Pot D."/>
            <person name="Priyono X."/>
            <person name="Rigoreau M."/>
            <person name="Rouard M."/>
            <person name="Rozas J."/>
            <person name="Tranchant-Dubreuil C."/>
            <person name="VanBuren R."/>
            <person name="Zhang Q."/>
            <person name="Andrade A.C."/>
            <person name="Argout X."/>
            <person name="Bertrand B."/>
            <person name="de Kochko A."/>
            <person name="Graziosi G."/>
            <person name="Henry R.J."/>
            <person name="Jayarama X."/>
            <person name="Ming R."/>
            <person name="Nagai C."/>
            <person name="Rounsley S."/>
            <person name="Sankoff D."/>
            <person name="Giuliano G."/>
            <person name="Albert V.A."/>
            <person name="Wincker P."/>
            <person name="Lashermes P."/>
        </authorList>
    </citation>
    <scope>NUCLEOTIDE SEQUENCE [LARGE SCALE GENOMIC DNA]</scope>
    <source>
        <strain evidence="27">cv. DH200-94</strain>
    </source>
</reference>
<evidence type="ECO:0000256" key="10">
    <source>
        <dbReference type="ARBA" id="ARBA00022692"/>
    </source>
</evidence>
<keyword evidence="5" id="KW-1003">Cell membrane</keyword>
<keyword evidence="6" id="KW-0723">Serine/threonine-protein kinase</keyword>
<dbReference type="SUPFAM" id="SSF52058">
    <property type="entry name" value="L domain-like"/>
    <property type="match status" value="2"/>
</dbReference>
<dbReference type="InterPro" id="IPR011009">
    <property type="entry name" value="Kinase-like_dom_sf"/>
</dbReference>
<dbReference type="FunFam" id="3.80.10.10:FF:000095">
    <property type="entry name" value="LRR receptor-like serine/threonine-protein kinase GSO1"/>
    <property type="match status" value="1"/>
</dbReference>
<dbReference type="FunFam" id="3.80.10.10:FF:000565">
    <property type="entry name" value="Leucine-rich repeat receptor-like kinase protein FLORAL ORGAN NUMBER1"/>
    <property type="match status" value="1"/>
</dbReference>
<dbReference type="FunFam" id="3.80.10.10:FF:000383">
    <property type="entry name" value="Leucine-rich repeat receptor protein kinase EMS1"/>
    <property type="match status" value="1"/>
</dbReference>
<comment type="subcellular location">
    <subcellularLocation>
        <location evidence="1">Cell membrane</location>
        <topology evidence="1">Single-pass membrane protein</topology>
    </subcellularLocation>
    <subcellularLocation>
        <location evidence="2">Membrane</location>
        <topology evidence="2">Single-pass type I membrane protein</topology>
    </subcellularLocation>
</comment>
<keyword evidence="8" id="KW-0433">Leucine-rich repeat</keyword>
<feature type="domain" description="Protein kinase" evidence="25">
    <location>
        <begin position="717"/>
        <end position="1022"/>
    </location>
</feature>
<evidence type="ECO:0000256" key="7">
    <source>
        <dbReference type="ARBA" id="ARBA00022553"/>
    </source>
</evidence>
<evidence type="ECO:0000256" key="6">
    <source>
        <dbReference type="ARBA" id="ARBA00022527"/>
    </source>
</evidence>
<sequence>MWGFRSSTLASIFLLLSVAMNFSVSHVSAAKHFQNETDRLALLEFKKQIYDDPFGVLNSWNHSQHHCQWEGVTCSTRHQRVMALTLRDKQLSGTISPHVGNLSFMRFIKLGANQFHGENPQEFSRLFRLRFLNLSRNALSGKIPANLSYCSELIAISLHDNKLEGKIPIDQLSSLKKLETFYLYTNNLTGEIPSPIGNLSSLTLLDFDSNNLEGNLPMEMGLLKRLSFFAAAENKLSGIIPASIFNSSAITVISVAGNSFHGNLPTNICLTLPNLKLLAVGGNNFSGNLPTSITNASGLEKLDLSYNKFAGQVPANLGDLTNLQLLNLDTNLFGGNSTGDLDFIASLTNCSGLRILSLGYNKFGGNIPRVMANLSNQLEELYLGGNQLSGTIPEGFGNFVNLYLLGLESNSFSGVIPRDFGKLQNLQILSLYQNELSGQIFSTLCNATGLFHLDLSFNLFEGRNIFDNVLMNCQNLQYLDVSQNNFSGIISPRFLQTHSSLIYMKIGENSFSGSLPLEVGKLIHLADFNVSHNQLAGGIPMSLADCSNLENLFMQANFFQGTIPPNLASWKSIQKLDLSSNNLSGPIPKQLEKLRFLRYINLSYNDIEGEVPNTGIFSNASQISLIGNNKLCGGIPELGFPTCPPIKGKNRGKLKVIVLLSIVLPATVLVLSAVLLYFLVYRNRERRLVAGFSSMPARIDELLRLSYPDLLRATSGFSPEKLIGSGNFGAVYKGRLEKHGNKLVAVKVLDLQKNGASKSFKAECKALRNIRHRNLVSIVSYCSSIDSKGDEFKALIYEFMENGNLDLWLHPSETTAQATSSRSLNLLQKLNIAIDVASALQYLHDHCEAEIVHCDLKPSNLLLDNDLVAHVGDFGLARLLPKPVNTSSEQRTSSTIALKGSIGYAAPEYGMGLAASTQGDVYSYGILLLEMITGRRPTDDIFVGDLDLHNYVNGVLHERVPDIVDSLLLSEGRDENIRITINGGKEMECIISLLKIGLKCSARLPNDRMHMNEIVRKLHLIKDKQIYDDPFGVLNSWNHSQHHCQWEGVTCSTRHQRVMALTLRDKQLSGTISPHVGNLSFMRFIQLAENQLHGGIPQEFGRLFRLRVLNLSSNALGGKIPANLSYCSDLINISLAGNNLEGKIPMDLLSNLKKLEIFYLYTNNFTGEIPSSIGNLSSLIRIGFDFNNLEGNLPMEMGLLKRLSFFSAAENKLSGIIPASIFNSSAITVISVAGNSFHSNLPTNIGLTLPNLEALGVGGNKFYGNFPTSITNASGLEILDLSQNKVAGQIPTNLGDLTQLKRVNLVDNLFGSNSKGDLDFFASLTNCSNLRILSLSANKLGGDVPRVMANLSNQLTELYLGGNRLSGTIPEGFGYFVNLYKLGLEENSFSGIIPRDFGKLPNLQPRP</sequence>
<comment type="catalytic activity">
    <reaction evidence="21">
        <text>L-seryl-[protein] + ATP = O-phospho-L-seryl-[protein] + ADP + H(+)</text>
        <dbReference type="Rhea" id="RHEA:17989"/>
        <dbReference type="Rhea" id="RHEA-COMP:9863"/>
        <dbReference type="Rhea" id="RHEA-COMP:11604"/>
        <dbReference type="ChEBI" id="CHEBI:15378"/>
        <dbReference type="ChEBI" id="CHEBI:29999"/>
        <dbReference type="ChEBI" id="CHEBI:30616"/>
        <dbReference type="ChEBI" id="CHEBI:83421"/>
        <dbReference type="ChEBI" id="CHEBI:456216"/>
        <dbReference type="EC" id="2.7.11.1"/>
    </reaction>
</comment>
<dbReference type="FunFam" id="3.80.10.10:FF:000041">
    <property type="entry name" value="LRR receptor-like serine/threonine-protein kinase ERECTA"/>
    <property type="match status" value="1"/>
</dbReference>
<evidence type="ECO:0000256" key="2">
    <source>
        <dbReference type="ARBA" id="ARBA00004479"/>
    </source>
</evidence>
<dbReference type="SUPFAM" id="SSF52047">
    <property type="entry name" value="RNI-like"/>
    <property type="match status" value="1"/>
</dbReference>
<dbReference type="InterPro" id="IPR001611">
    <property type="entry name" value="Leu-rich_rpt"/>
</dbReference>
<keyword evidence="14" id="KW-0418">Kinase</keyword>
<proteinExistence type="inferred from homology"/>
<evidence type="ECO:0000256" key="23">
    <source>
        <dbReference type="SAM" id="Phobius"/>
    </source>
</evidence>
<dbReference type="SMART" id="SM00365">
    <property type="entry name" value="LRR_SD22"/>
    <property type="match status" value="6"/>
</dbReference>
<keyword evidence="11 24" id="KW-0732">Signal</keyword>
<protein>
    <recommendedName>
        <fullName evidence="4">non-specific serine/threonine protein kinase</fullName>
        <ecNumber evidence="4">2.7.11.1</ecNumber>
    </recommendedName>
</protein>
<dbReference type="Gene3D" id="3.80.10.10">
    <property type="entry name" value="Ribonuclease Inhibitor"/>
    <property type="match status" value="8"/>
</dbReference>
<dbReference type="Pfam" id="PF08263">
    <property type="entry name" value="LRRNT_2"/>
    <property type="match status" value="2"/>
</dbReference>
<evidence type="ECO:0000256" key="20">
    <source>
        <dbReference type="ARBA" id="ARBA00047899"/>
    </source>
</evidence>
<dbReference type="EC" id="2.7.11.1" evidence="4"/>
<keyword evidence="10 23" id="KW-0812">Transmembrane</keyword>
<name>A0A068VI53_COFCA</name>
<evidence type="ECO:0000256" key="16">
    <source>
        <dbReference type="ARBA" id="ARBA00022989"/>
    </source>
</evidence>
<dbReference type="InterPro" id="IPR013210">
    <property type="entry name" value="LRR_N_plant-typ"/>
</dbReference>
<evidence type="ECO:0000256" key="8">
    <source>
        <dbReference type="ARBA" id="ARBA00022614"/>
    </source>
</evidence>
<feature type="signal peptide" evidence="24">
    <location>
        <begin position="1"/>
        <end position="29"/>
    </location>
</feature>
<evidence type="ECO:0000313" key="27">
    <source>
        <dbReference type="Proteomes" id="UP000295252"/>
    </source>
</evidence>
<dbReference type="PROSITE" id="PS50011">
    <property type="entry name" value="PROTEIN_KINASE_DOM"/>
    <property type="match status" value="1"/>
</dbReference>
<dbReference type="Pfam" id="PF07714">
    <property type="entry name" value="PK_Tyr_Ser-Thr"/>
    <property type="match status" value="1"/>
</dbReference>
<accession>A0A068VI53</accession>
<dbReference type="Pfam" id="PF00560">
    <property type="entry name" value="LRR_1"/>
    <property type="match status" value="10"/>
</dbReference>
<keyword evidence="16 23" id="KW-1133">Transmembrane helix</keyword>
<dbReference type="FunFam" id="1.10.510.10:FF:000358">
    <property type="entry name" value="Putative leucine-rich repeat receptor-like serine/threonine-protein kinase"/>
    <property type="match status" value="1"/>
</dbReference>
<dbReference type="GO" id="GO:0051707">
    <property type="term" value="P:response to other organism"/>
    <property type="evidence" value="ECO:0007669"/>
    <property type="project" value="UniProtKB-ARBA"/>
</dbReference>
<evidence type="ECO:0000256" key="15">
    <source>
        <dbReference type="ARBA" id="ARBA00022840"/>
    </source>
</evidence>
<dbReference type="GO" id="GO:0006952">
    <property type="term" value="P:defense response"/>
    <property type="evidence" value="ECO:0007669"/>
    <property type="project" value="UniProtKB-ARBA"/>
</dbReference>
<dbReference type="SMART" id="SM00369">
    <property type="entry name" value="LRR_TYP"/>
    <property type="match status" value="7"/>
</dbReference>
<gene>
    <name evidence="26" type="ORF">GSCOC_T00012450001</name>
</gene>
<evidence type="ECO:0000256" key="4">
    <source>
        <dbReference type="ARBA" id="ARBA00012513"/>
    </source>
</evidence>
<evidence type="ECO:0000256" key="9">
    <source>
        <dbReference type="ARBA" id="ARBA00022679"/>
    </source>
</evidence>
<evidence type="ECO:0000256" key="3">
    <source>
        <dbReference type="ARBA" id="ARBA00008684"/>
    </source>
</evidence>
<evidence type="ECO:0000259" key="25">
    <source>
        <dbReference type="PROSITE" id="PS50011"/>
    </source>
</evidence>
<dbReference type="Proteomes" id="UP000295252">
    <property type="component" value="Unassembled WGS sequence"/>
</dbReference>
<evidence type="ECO:0000256" key="11">
    <source>
        <dbReference type="ARBA" id="ARBA00022729"/>
    </source>
</evidence>
<dbReference type="SMART" id="SM00220">
    <property type="entry name" value="S_TKc"/>
    <property type="match status" value="1"/>
</dbReference>
<dbReference type="PANTHER" id="PTHR27000:SF777">
    <property type="entry name" value="PROTEIN KINASE DOMAIN-CONTAINING PROTEIN"/>
    <property type="match status" value="1"/>
</dbReference>
<dbReference type="PhylomeDB" id="A0A068VI53"/>
<evidence type="ECO:0000256" key="17">
    <source>
        <dbReference type="ARBA" id="ARBA00023136"/>
    </source>
</evidence>